<dbReference type="GO" id="GO:0005634">
    <property type="term" value="C:nucleus"/>
    <property type="evidence" value="ECO:0007669"/>
    <property type="project" value="UniProtKB-SubCell"/>
</dbReference>
<keyword evidence="3" id="KW-0479">Metal-binding</keyword>
<reference evidence="12" key="1">
    <citation type="submission" date="2021-01" db="EMBL/GenBank/DDBJ databases">
        <authorList>
            <consortium name="Genoscope - CEA"/>
            <person name="William W."/>
        </authorList>
    </citation>
    <scope>NUCLEOTIDE SEQUENCE</scope>
</reference>
<dbReference type="CDD" id="cd20554">
    <property type="entry name" value="CYCLIN_TFIIIB90_rpt2"/>
    <property type="match status" value="1"/>
</dbReference>
<keyword evidence="5" id="KW-0862">Zinc</keyword>
<protein>
    <recommendedName>
        <fullName evidence="11">Cyclin-like domain-containing protein</fullName>
    </recommendedName>
</protein>
<sequence length="440" mass="51161">MQNYCEQAEFLNGGNVTHQQDTRFQDQDQLPQETEKTLKQLDLELAVDEEYKEAFEIARRLLKFYKSENAIRNGQYFAGAALYFGFRCKNAPYLLIEISELIKKDSATKVAKCYLKLLKFVKVDANVPQIAQLAKSLQYLDPSIYIPKFVRLLEINRDKYQAIVDTAMKLIKRMMLDWMAYGRRPSSLCGAALIISSRYHGENVSTSQVCKTVQVCDETIRKRLAEFNQTGISQLTKEQFEKIENIETGIPGPVSDPPSYRKIKQQEEEMRKGLTEEEIKQLEEITLKKALEMIELLKVQPEVFKQENNLKQEYPISIQEVIKKEQKDNEILSSLSESDEQFYILNEQEKASRQSDWQEMFKEYIYDIEIKNQKKQAQQLKNLQSGNKQQNQKAKRQVKTEKSFPTPQESVAKNYENDGINPQAVNNLFSKEEAFFAQLS</sequence>
<dbReference type="InterPro" id="IPR013763">
    <property type="entry name" value="Cyclin-like_dom"/>
</dbReference>
<dbReference type="InterPro" id="IPR013150">
    <property type="entry name" value="TFIIB_cyclin"/>
</dbReference>
<dbReference type="EMBL" id="CAJJDO010000087">
    <property type="protein sequence ID" value="CAD8186507.1"/>
    <property type="molecule type" value="Genomic_DNA"/>
</dbReference>
<dbReference type="Pfam" id="PF07741">
    <property type="entry name" value="BRF1"/>
    <property type="match status" value="1"/>
</dbReference>
<feature type="region of interest" description="Disordered" evidence="10">
    <location>
        <begin position="383"/>
        <end position="422"/>
    </location>
</feature>
<dbReference type="PANTHER" id="PTHR11618">
    <property type="entry name" value="TRANSCRIPTION INITIATION FACTOR IIB-RELATED"/>
    <property type="match status" value="1"/>
</dbReference>
<dbReference type="GO" id="GO:0000126">
    <property type="term" value="C:transcription factor TFIIIB complex"/>
    <property type="evidence" value="ECO:0007669"/>
    <property type="project" value="TreeGrafter"/>
</dbReference>
<dbReference type="GO" id="GO:0000995">
    <property type="term" value="F:RNA polymerase III general transcription initiation factor activity"/>
    <property type="evidence" value="ECO:0007669"/>
    <property type="project" value="TreeGrafter"/>
</dbReference>
<feature type="domain" description="Cyclin-like" evidence="11">
    <location>
        <begin position="144"/>
        <end position="229"/>
    </location>
</feature>
<evidence type="ECO:0000256" key="2">
    <source>
        <dbReference type="ARBA" id="ARBA00010857"/>
    </source>
</evidence>
<dbReference type="OrthoDB" id="511529at2759"/>
<keyword evidence="13" id="KW-1185">Reference proteome</keyword>
<dbReference type="Proteomes" id="UP000689195">
    <property type="component" value="Unassembled WGS sequence"/>
</dbReference>
<comment type="similarity">
    <text evidence="2">Belongs to the TFIIB family.</text>
</comment>
<dbReference type="Pfam" id="PF00382">
    <property type="entry name" value="TFIIB"/>
    <property type="match status" value="1"/>
</dbReference>
<keyword evidence="4" id="KW-0863">Zinc-finger</keyword>
<dbReference type="GO" id="GO:0097550">
    <property type="term" value="C:transcription preinitiation complex"/>
    <property type="evidence" value="ECO:0007669"/>
    <property type="project" value="TreeGrafter"/>
</dbReference>
<dbReference type="FunFam" id="1.10.472.10:FF:000002">
    <property type="entry name" value="Transcription factor IIIB 90 kDa subunit"/>
    <property type="match status" value="1"/>
</dbReference>
<evidence type="ECO:0000256" key="1">
    <source>
        <dbReference type="ARBA" id="ARBA00004123"/>
    </source>
</evidence>
<evidence type="ECO:0000256" key="6">
    <source>
        <dbReference type="ARBA" id="ARBA00023015"/>
    </source>
</evidence>
<evidence type="ECO:0000256" key="3">
    <source>
        <dbReference type="ARBA" id="ARBA00022723"/>
    </source>
</evidence>
<dbReference type="AlphaFoldDB" id="A0A8S1WCI5"/>
<proteinExistence type="inferred from homology"/>
<evidence type="ECO:0000256" key="4">
    <source>
        <dbReference type="ARBA" id="ARBA00022771"/>
    </source>
</evidence>
<dbReference type="GO" id="GO:0008270">
    <property type="term" value="F:zinc ion binding"/>
    <property type="evidence" value="ECO:0007669"/>
    <property type="project" value="UniProtKB-KW"/>
</dbReference>
<name>A0A8S1WCI5_9CILI</name>
<dbReference type="GO" id="GO:0017025">
    <property type="term" value="F:TBP-class protein binding"/>
    <property type="evidence" value="ECO:0007669"/>
    <property type="project" value="InterPro"/>
</dbReference>
<accession>A0A8S1WCI5</accession>
<dbReference type="PANTHER" id="PTHR11618:SF4">
    <property type="entry name" value="TRANSCRIPTION FACTOR IIIB 90 KDA SUBUNIT"/>
    <property type="match status" value="1"/>
</dbReference>
<comment type="subcellular location">
    <subcellularLocation>
        <location evidence="1">Nucleus</location>
    </subcellularLocation>
</comment>
<evidence type="ECO:0000256" key="7">
    <source>
        <dbReference type="ARBA" id="ARBA00023159"/>
    </source>
</evidence>
<evidence type="ECO:0000259" key="11">
    <source>
        <dbReference type="SMART" id="SM00385"/>
    </source>
</evidence>
<keyword evidence="8" id="KW-0804">Transcription</keyword>
<evidence type="ECO:0000256" key="9">
    <source>
        <dbReference type="ARBA" id="ARBA00023242"/>
    </source>
</evidence>
<comment type="caution">
    <text evidence="12">The sequence shown here is derived from an EMBL/GenBank/DDBJ whole genome shotgun (WGS) entry which is preliminary data.</text>
</comment>
<dbReference type="GO" id="GO:0001006">
    <property type="term" value="F:RNA polymerase III type 3 promoter sequence-specific DNA binding"/>
    <property type="evidence" value="ECO:0007669"/>
    <property type="project" value="TreeGrafter"/>
</dbReference>
<gene>
    <name evidence="12" type="ORF">PPENT_87.1.T0870110</name>
</gene>
<evidence type="ECO:0000313" key="13">
    <source>
        <dbReference type="Proteomes" id="UP000689195"/>
    </source>
</evidence>
<evidence type="ECO:0000313" key="12">
    <source>
        <dbReference type="EMBL" id="CAD8186507.1"/>
    </source>
</evidence>
<keyword evidence="9" id="KW-0539">Nucleus</keyword>
<evidence type="ECO:0000256" key="5">
    <source>
        <dbReference type="ARBA" id="ARBA00022833"/>
    </source>
</evidence>
<dbReference type="InterPro" id="IPR000812">
    <property type="entry name" value="TFIIB"/>
</dbReference>
<dbReference type="InterPro" id="IPR011665">
    <property type="entry name" value="BRF1_TBP-bd_dom"/>
</dbReference>
<dbReference type="SMART" id="SM00385">
    <property type="entry name" value="CYCLIN"/>
    <property type="match status" value="1"/>
</dbReference>
<keyword evidence="7" id="KW-0010">Activator</keyword>
<keyword evidence="6" id="KW-0805">Transcription regulation</keyword>
<organism evidence="12 13">
    <name type="scientific">Paramecium pentaurelia</name>
    <dbReference type="NCBI Taxonomy" id="43138"/>
    <lineage>
        <taxon>Eukaryota</taxon>
        <taxon>Sar</taxon>
        <taxon>Alveolata</taxon>
        <taxon>Ciliophora</taxon>
        <taxon>Intramacronucleata</taxon>
        <taxon>Oligohymenophorea</taxon>
        <taxon>Peniculida</taxon>
        <taxon>Parameciidae</taxon>
        <taxon>Paramecium</taxon>
    </lineage>
</organism>
<evidence type="ECO:0000256" key="10">
    <source>
        <dbReference type="SAM" id="MobiDB-lite"/>
    </source>
</evidence>
<evidence type="ECO:0000256" key="8">
    <source>
        <dbReference type="ARBA" id="ARBA00023163"/>
    </source>
</evidence>
<dbReference type="GO" id="GO:0070897">
    <property type="term" value="P:transcription preinitiation complex assembly"/>
    <property type="evidence" value="ECO:0007669"/>
    <property type="project" value="InterPro"/>
</dbReference>